<reference evidence="1" key="1">
    <citation type="submission" date="2019-07" db="EMBL/GenBank/DDBJ databases">
        <title>Toxilogical consequences of a new and cryptic species of cyanobacteria (Komarekiella delphini-convector) recovered from the epidermis of a bottlenose dolphin and 1500 ft. in the air.</title>
        <authorList>
            <person name="Brown A.O."/>
            <person name="Dvorak P."/>
            <person name="Villanueva C.D."/>
            <person name="Foss A.J."/>
            <person name="Garvey A.D."/>
            <person name="Gibson Q.A."/>
            <person name="Johansen J.R."/>
            <person name="Casamatta D.A."/>
        </authorList>
    </citation>
    <scope>NUCLEOTIDE SEQUENCE</scope>
    <source>
        <strain evidence="1">SJRDD-AB1</strain>
    </source>
</reference>
<organism evidence="1 2">
    <name type="scientific">Komarekiella delphini-convector SJRDD-AB1</name>
    <dbReference type="NCBI Taxonomy" id="2593771"/>
    <lineage>
        <taxon>Bacteria</taxon>
        <taxon>Bacillati</taxon>
        <taxon>Cyanobacteriota</taxon>
        <taxon>Cyanophyceae</taxon>
        <taxon>Nostocales</taxon>
        <taxon>Nostocaceae</taxon>
        <taxon>Komarekiella</taxon>
        <taxon>Komarekiella delphini-convector</taxon>
    </lineage>
</organism>
<dbReference type="RefSeq" id="WP_162400135.1">
    <property type="nucleotide sequence ID" value="NZ_VJXY01000053.1"/>
</dbReference>
<dbReference type="AlphaFoldDB" id="A0AA40T344"/>
<protein>
    <submittedName>
        <fullName evidence="1">Uncharacterized protein</fullName>
    </submittedName>
</protein>
<keyword evidence="2" id="KW-1185">Reference proteome</keyword>
<gene>
    <name evidence="1" type="ORF">FNW02_30745</name>
</gene>
<accession>A0AA40T344</accession>
<comment type="caution">
    <text evidence="1">The sequence shown here is derived from an EMBL/GenBank/DDBJ whole genome shotgun (WGS) entry which is preliminary data.</text>
</comment>
<evidence type="ECO:0000313" key="1">
    <source>
        <dbReference type="EMBL" id="MBD6620058.1"/>
    </source>
</evidence>
<name>A0AA40T344_9NOST</name>
<evidence type="ECO:0000313" key="2">
    <source>
        <dbReference type="Proteomes" id="UP001165986"/>
    </source>
</evidence>
<dbReference type="EMBL" id="VJXY01000053">
    <property type="protein sequence ID" value="MBD6620058.1"/>
    <property type="molecule type" value="Genomic_DNA"/>
</dbReference>
<dbReference type="Proteomes" id="UP001165986">
    <property type="component" value="Unassembled WGS sequence"/>
</dbReference>
<sequence length="81" mass="9000">MTNSTEQPDIEARLDVLETEVATIREQLATSTQETRINSDTILSLSRTTADLLQIALSNERKVNQILQYLRDRNGGSSPPA</sequence>
<proteinExistence type="predicted"/>